<evidence type="ECO:0000256" key="7">
    <source>
        <dbReference type="ARBA" id="ARBA00022989"/>
    </source>
</evidence>
<keyword evidence="7 11" id="KW-1133">Transmembrane helix</keyword>
<evidence type="ECO:0000259" key="13">
    <source>
        <dbReference type="PROSITE" id="PS50939"/>
    </source>
</evidence>
<evidence type="ECO:0000256" key="1">
    <source>
        <dbReference type="ARBA" id="ARBA00001970"/>
    </source>
</evidence>
<comment type="cofactor">
    <cofactor evidence="1">
        <name>heme b</name>
        <dbReference type="ChEBI" id="CHEBI:60344"/>
    </cofactor>
</comment>
<evidence type="ECO:0000256" key="6">
    <source>
        <dbReference type="ARBA" id="ARBA00022982"/>
    </source>
</evidence>
<dbReference type="Pfam" id="PF02014">
    <property type="entry name" value="Reeler"/>
    <property type="match status" value="1"/>
</dbReference>
<dbReference type="InterPro" id="IPR005018">
    <property type="entry name" value="DOMON_domain"/>
</dbReference>
<dbReference type="PROSITE" id="PS51019">
    <property type="entry name" value="REELIN"/>
    <property type="match status" value="1"/>
</dbReference>
<keyword evidence="9 11" id="KW-0472">Membrane</keyword>
<evidence type="ECO:0000256" key="9">
    <source>
        <dbReference type="ARBA" id="ARBA00023136"/>
    </source>
</evidence>
<dbReference type="PROSITE" id="PS50939">
    <property type="entry name" value="CYTOCHROME_B561"/>
    <property type="match status" value="1"/>
</dbReference>
<keyword evidence="10" id="KW-0325">Glycoprotein</keyword>
<dbReference type="PROSITE" id="PS50836">
    <property type="entry name" value="DOMON"/>
    <property type="match status" value="1"/>
</dbReference>
<dbReference type="AlphaFoldDB" id="A0AAV2NWD2"/>
<name>A0AAV2NWD2_9HYME</name>
<keyword evidence="4" id="KW-0813">Transport</keyword>
<dbReference type="InterPro" id="IPR002861">
    <property type="entry name" value="Reeler_dom"/>
</dbReference>
<comment type="similarity">
    <text evidence="3">Belongs to the FRRS1 family.</text>
</comment>
<sequence length="822" mass="92654">MMVKRHRNESIGISSGVMDRRYEPELVSRLRAFQLGPYFSYSLSQGVVPDAIETEVCRRGINKCRARSTSGERSSQRRVFPESFPSIDLREAARLKTRVREFLSESAIYRTLDRGRVQDDATREFARPNGRVRRGDIGERTIDRDCRRFDPDDRYPIVVELVHACYRDIPPALTRTRDLVVSLFGARVTRRGERRQGSTTADMRMKMPRMLLFLAIGLLAKVSGLPNGAPRETCSDLIPRHPGGSLQSSYPPYQVLPAAGRGRVRLILGSPQGLAYEGFMILARDIDSGEFVGEFTNLPDSARIVECIQGVKNGVTHTNTNKKHNLEFDWEAPVDYEGTIIFNSTFAQDYSTYWVGVESPRVTVDKRSIDVLTPSTPVTTFRTTTPPYYSRTVNYVTQNEEDPFYTGCHITKNCFGAPAGCIKTKDCAAVVAVIVQGDEYHFELQARREAKYVAVGLSDDKNMGDDSVVECTNEDGEIALHTSWNSGKHNTRHATPEGAIELESASIKNDVIYCKFRRDKLTVIQGRTYDLVNTPYHLLVAAGKNLRRNGVNFHDIVYLGTSTSKKLSDVGEWIPASDLLIRLHGALMLASWIGTASIGMLLARYYRQTWVNSQLCGKDHWFAWHRFFMVLTWSMTIAAFVIIFVELGTWSSETIHASVGLATTILCFIQPFMAAMRPHPGAPRRALFNWAHWFVGNVAKICALIALFFAVRLNKAKLPEWVDWILTAYVVFYVLIHLILTFLGCVSDRQASQRVNSFPMKDMHSRGSMVHPDARRDAPHSGMRKFIFGVYFVVIVAFAATLIVITVLAPIEETWATFTNTF</sequence>
<feature type="transmembrane region" description="Helical" evidence="11">
    <location>
        <begin position="724"/>
        <end position="746"/>
    </location>
</feature>
<dbReference type="InterPro" id="IPR042307">
    <property type="entry name" value="Reeler_sf"/>
</dbReference>
<dbReference type="Gene3D" id="1.20.120.1770">
    <property type="match status" value="1"/>
</dbReference>
<dbReference type="CDD" id="cd09628">
    <property type="entry name" value="DOMON_SDR_2_like"/>
    <property type="match status" value="1"/>
</dbReference>
<proteinExistence type="inferred from homology"/>
<dbReference type="InterPro" id="IPR051237">
    <property type="entry name" value="Ferric-chelate_Red/DefProt"/>
</dbReference>
<comment type="subcellular location">
    <subcellularLocation>
        <location evidence="2">Membrane</location>
        <topology evidence="2">Multi-pass membrane protein</topology>
    </subcellularLocation>
</comment>
<evidence type="ECO:0000256" key="8">
    <source>
        <dbReference type="ARBA" id="ARBA00023004"/>
    </source>
</evidence>
<evidence type="ECO:0008006" key="17">
    <source>
        <dbReference type="Google" id="ProtNLM"/>
    </source>
</evidence>
<dbReference type="PANTHER" id="PTHR45828">
    <property type="entry name" value="CYTOCHROME B561/FERRIC REDUCTASE TRANSMEMBRANE"/>
    <property type="match status" value="1"/>
</dbReference>
<dbReference type="SMART" id="SM00664">
    <property type="entry name" value="DoH"/>
    <property type="match status" value="1"/>
</dbReference>
<protein>
    <recommendedName>
        <fullName evidence="17">Ferric-chelate reductase 1</fullName>
    </recommendedName>
</protein>
<gene>
    <name evidence="15" type="ORF">LPLAT_LOCUS10339</name>
</gene>
<evidence type="ECO:0000256" key="3">
    <source>
        <dbReference type="ARBA" id="ARBA00009195"/>
    </source>
</evidence>
<dbReference type="Gene3D" id="2.60.40.4060">
    <property type="entry name" value="Reeler domain"/>
    <property type="match status" value="1"/>
</dbReference>
<keyword evidence="6" id="KW-0249">Electron transport</keyword>
<feature type="transmembrane region" description="Helical" evidence="11">
    <location>
        <begin position="627"/>
        <end position="649"/>
    </location>
</feature>
<organism evidence="15 16">
    <name type="scientific">Lasius platythorax</name>
    <dbReference type="NCBI Taxonomy" id="488582"/>
    <lineage>
        <taxon>Eukaryota</taxon>
        <taxon>Metazoa</taxon>
        <taxon>Ecdysozoa</taxon>
        <taxon>Arthropoda</taxon>
        <taxon>Hexapoda</taxon>
        <taxon>Insecta</taxon>
        <taxon>Pterygota</taxon>
        <taxon>Neoptera</taxon>
        <taxon>Endopterygota</taxon>
        <taxon>Hymenoptera</taxon>
        <taxon>Apocrita</taxon>
        <taxon>Aculeata</taxon>
        <taxon>Formicoidea</taxon>
        <taxon>Formicidae</taxon>
        <taxon>Formicinae</taxon>
        <taxon>Lasius</taxon>
        <taxon>Lasius</taxon>
    </lineage>
</organism>
<dbReference type="Pfam" id="PF03351">
    <property type="entry name" value="DOMON"/>
    <property type="match status" value="1"/>
</dbReference>
<feature type="transmembrane region" description="Helical" evidence="11">
    <location>
        <begin position="687"/>
        <end position="712"/>
    </location>
</feature>
<reference evidence="15" key="1">
    <citation type="submission" date="2024-04" db="EMBL/GenBank/DDBJ databases">
        <authorList>
            <consortium name="Molecular Ecology Group"/>
        </authorList>
    </citation>
    <scope>NUCLEOTIDE SEQUENCE</scope>
</reference>
<dbReference type="GO" id="GO:0016020">
    <property type="term" value="C:membrane"/>
    <property type="evidence" value="ECO:0007669"/>
    <property type="project" value="UniProtKB-SubCell"/>
</dbReference>
<feature type="domain" description="Cytochrome b561" evidence="13">
    <location>
        <begin position="547"/>
        <end position="746"/>
    </location>
</feature>
<evidence type="ECO:0000313" key="15">
    <source>
        <dbReference type="EMBL" id="CAL1684786.1"/>
    </source>
</evidence>
<evidence type="ECO:0000259" key="14">
    <source>
        <dbReference type="PROSITE" id="PS51019"/>
    </source>
</evidence>
<dbReference type="Proteomes" id="UP001497644">
    <property type="component" value="Chromosome 5"/>
</dbReference>
<evidence type="ECO:0000256" key="11">
    <source>
        <dbReference type="SAM" id="Phobius"/>
    </source>
</evidence>
<keyword evidence="8" id="KW-0408">Iron</keyword>
<keyword evidence="5 11" id="KW-0812">Transmembrane</keyword>
<dbReference type="InterPro" id="IPR006593">
    <property type="entry name" value="Cyt_b561/ferric_Rdtase_TM"/>
</dbReference>
<feature type="domain" description="DOMON" evidence="12">
    <location>
        <begin position="425"/>
        <end position="543"/>
    </location>
</feature>
<feature type="transmembrane region" description="Helical" evidence="11">
    <location>
        <begin position="585"/>
        <end position="606"/>
    </location>
</feature>
<evidence type="ECO:0000256" key="10">
    <source>
        <dbReference type="ARBA" id="ARBA00023180"/>
    </source>
</evidence>
<feature type="transmembrane region" description="Helical" evidence="11">
    <location>
        <begin position="655"/>
        <end position="675"/>
    </location>
</feature>
<dbReference type="PANTHER" id="PTHR45828:SF33">
    <property type="entry name" value="DOMON DOMAIN-CONTAINING PROTEIN"/>
    <property type="match status" value="1"/>
</dbReference>
<dbReference type="EMBL" id="OZ034828">
    <property type="protein sequence ID" value="CAL1684786.1"/>
    <property type="molecule type" value="Genomic_DNA"/>
</dbReference>
<keyword evidence="16" id="KW-1185">Reference proteome</keyword>
<feature type="domain" description="Reelin" evidence="14">
    <location>
        <begin position="211"/>
        <end position="377"/>
    </location>
</feature>
<evidence type="ECO:0000256" key="5">
    <source>
        <dbReference type="ARBA" id="ARBA00022692"/>
    </source>
</evidence>
<evidence type="ECO:0000313" key="16">
    <source>
        <dbReference type="Proteomes" id="UP001497644"/>
    </source>
</evidence>
<evidence type="ECO:0000256" key="4">
    <source>
        <dbReference type="ARBA" id="ARBA00022448"/>
    </source>
</evidence>
<evidence type="ECO:0000259" key="12">
    <source>
        <dbReference type="PROSITE" id="PS50836"/>
    </source>
</evidence>
<evidence type="ECO:0000256" key="2">
    <source>
        <dbReference type="ARBA" id="ARBA00004141"/>
    </source>
</evidence>
<dbReference type="CDD" id="cd08544">
    <property type="entry name" value="Reeler"/>
    <property type="match status" value="1"/>
</dbReference>
<dbReference type="SMART" id="SM00665">
    <property type="entry name" value="B561"/>
    <property type="match status" value="1"/>
</dbReference>
<feature type="transmembrane region" description="Helical" evidence="11">
    <location>
        <begin position="786"/>
        <end position="811"/>
    </location>
</feature>
<dbReference type="CDD" id="cd08760">
    <property type="entry name" value="Cyt_b561_FRRS1_like"/>
    <property type="match status" value="1"/>
</dbReference>
<accession>A0AAV2NWD2</accession>